<organism evidence="2 3">
    <name type="scientific">Xenophilus arseniciresistens</name>
    <dbReference type="NCBI Taxonomy" id="1283306"/>
    <lineage>
        <taxon>Bacteria</taxon>
        <taxon>Pseudomonadati</taxon>
        <taxon>Pseudomonadota</taxon>
        <taxon>Betaproteobacteria</taxon>
        <taxon>Burkholderiales</taxon>
        <taxon>Comamonadaceae</taxon>
        <taxon>Xenophilus</taxon>
    </lineage>
</organism>
<evidence type="ECO:0000256" key="1">
    <source>
        <dbReference type="SAM" id="SignalP"/>
    </source>
</evidence>
<keyword evidence="3" id="KW-1185">Reference proteome</keyword>
<evidence type="ECO:0000313" key="3">
    <source>
        <dbReference type="Proteomes" id="UP001212602"/>
    </source>
</evidence>
<feature type="signal peptide" evidence="1">
    <location>
        <begin position="1"/>
        <end position="25"/>
    </location>
</feature>
<dbReference type="RefSeq" id="WP_271429712.1">
    <property type="nucleotide sequence ID" value="NZ_JAQIPB010000010.1"/>
</dbReference>
<evidence type="ECO:0000313" key="2">
    <source>
        <dbReference type="EMBL" id="MDA7418497.1"/>
    </source>
</evidence>
<protein>
    <submittedName>
        <fullName evidence="2">Uncharacterized protein</fullName>
    </submittedName>
</protein>
<keyword evidence="1" id="KW-0732">Signal</keyword>
<feature type="chain" id="PRO_5042076636" evidence="1">
    <location>
        <begin position="26"/>
        <end position="66"/>
    </location>
</feature>
<sequence>MNPNRPALMRLPLAALMASVIAALALTGCAGTAPADGSPGAGRSGVEVFGTIDAGVSRTVNKSERR</sequence>
<comment type="caution">
    <text evidence="2">The sequence shown here is derived from an EMBL/GenBank/DDBJ whole genome shotgun (WGS) entry which is preliminary data.</text>
</comment>
<dbReference type="PROSITE" id="PS51257">
    <property type="entry name" value="PROKAR_LIPOPROTEIN"/>
    <property type="match status" value="1"/>
</dbReference>
<name>A0AAE3NDY2_9BURK</name>
<accession>A0AAE3NDY2</accession>
<proteinExistence type="predicted"/>
<gene>
    <name evidence="2" type="ORF">PGB34_19170</name>
</gene>
<dbReference type="EMBL" id="JAQIPB010000010">
    <property type="protein sequence ID" value="MDA7418497.1"/>
    <property type="molecule type" value="Genomic_DNA"/>
</dbReference>
<dbReference type="AlphaFoldDB" id="A0AAE3NDY2"/>
<reference evidence="2" key="1">
    <citation type="submission" date="2023-01" db="EMBL/GenBank/DDBJ databases">
        <title>Xenophilus mangrovi sp. nov., isolated from soil of Mangrove nature reserve.</title>
        <authorList>
            <person name="Xu S."/>
            <person name="Liu Z."/>
            <person name="Xu Y."/>
        </authorList>
    </citation>
    <scope>NUCLEOTIDE SEQUENCE</scope>
    <source>
        <strain evidence="2">YW8</strain>
    </source>
</reference>
<dbReference type="Proteomes" id="UP001212602">
    <property type="component" value="Unassembled WGS sequence"/>
</dbReference>